<dbReference type="Pfam" id="PF00089">
    <property type="entry name" value="Trypsin"/>
    <property type="match status" value="2"/>
</dbReference>
<dbReference type="InterPro" id="IPR036790">
    <property type="entry name" value="Frizzled_dom_sf"/>
</dbReference>
<evidence type="ECO:0000256" key="7">
    <source>
        <dbReference type="PROSITE-ProRule" id="PRU00090"/>
    </source>
</evidence>
<keyword evidence="4 10" id="KW-1133">Transmembrane helix</keyword>
<dbReference type="PANTHER" id="PTHR24258">
    <property type="entry name" value="SERINE PROTEASE-RELATED"/>
    <property type="match status" value="1"/>
</dbReference>
<feature type="compositionally biased region" description="Basic residues" evidence="9">
    <location>
        <begin position="163"/>
        <end position="180"/>
    </location>
</feature>
<dbReference type="PROSITE" id="PS50068">
    <property type="entry name" value="LDLRA_2"/>
    <property type="match status" value="2"/>
</dbReference>
<dbReference type="SMART" id="SM00063">
    <property type="entry name" value="FRI"/>
    <property type="match status" value="1"/>
</dbReference>
<dbReference type="PROSITE" id="PS50240">
    <property type="entry name" value="TRYPSIN_DOM"/>
    <property type="match status" value="1"/>
</dbReference>
<dbReference type="CDD" id="cd00112">
    <property type="entry name" value="LDLa"/>
    <property type="match status" value="2"/>
</dbReference>
<evidence type="ECO:0000259" key="13">
    <source>
        <dbReference type="PROSITE" id="PS50240"/>
    </source>
</evidence>
<dbReference type="InterPro" id="IPR036055">
    <property type="entry name" value="LDL_receptor-like_sf"/>
</dbReference>
<evidence type="ECO:0000256" key="9">
    <source>
        <dbReference type="SAM" id="MobiDB-lite"/>
    </source>
</evidence>
<dbReference type="InterPro" id="IPR043504">
    <property type="entry name" value="Peptidase_S1_PA_chymotrypsin"/>
</dbReference>
<dbReference type="InterPro" id="IPR001254">
    <property type="entry name" value="Trypsin_dom"/>
</dbReference>
<dbReference type="SUPFAM" id="SSF50494">
    <property type="entry name" value="Trypsin-like serine proteases"/>
    <property type="match status" value="1"/>
</dbReference>
<feature type="region of interest" description="Disordered" evidence="9">
    <location>
        <begin position="858"/>
        <end position="877"/>
    </location>
</feature>
<name>A0A6J1MDK3_DROHY</name>
<dbReference type="PROSITE" id="PS50038">
    <property type="entry name" value="FZ"/>
    <property type="match status" value="1"/>
</dbReference>
<feature type="domain" description="SEA" evidence="11">
    <location>
        <begin position="238"/>
        <end position="359"/>
    </location>
</feature>
<dbReference type="KEGG" id="dhe:111605294"/>
<dbReference type="SUPFAM" id="SSF63501">
    <property type="entry name" value="Frizzled cysteine-rich domain"/>
    <property type="match status" value="1"/>
</dbReference>
<dbReference type="Proteomes" id="UP000504633">
    <property type="component" value="Unplaced"/>
</dbReference>
<dbReference type="GO" id="GO:0004252">
    <property type="term" value="F:serine-type endopeptidase activity"/>
    <property type="evidence" value="ECO:0007669"/>
    <property type="project" value="InterPro"/>
</dbReference>
<dbReference type="SMART" id="SM00192">
    <property type="entry name" value="LDLa"/>
    <property type="match status" value="2"/>
</dbReference>
<feature type="domain" description="FZ" evidence="12">
    <location>
        <begin position="391"/>
        <end position="514"/>
    </location>
</feature>
<dbReference type="GO" id="GO:0005886">
    <property type="term" value="C:plasma membrane"/>
    <property type="evidence" value="ECO:0007669"/>
    <property type="project" value="UniProtKB-SubCell"/>
</dbReference>
<keyword evidence="14" id="KW-1185">Reference proteome</keyword>
<dbReference type="PROSITE" id="PS01209">
    <property type="entry name" value="LDLRA_1"/>
    <property type="match status" value="1"/>
</dbReference>
<feature type="disulfide bond" evidence="8">
    <location>
        <begin position="563"/>
        <end position="578"/>
    </location>
</feature>
<dbReference type="Gene3D" id="1.10.2000.10">
    <property type="entry name" value="Frizzled cysteine-rich domain"/>
    <property type="match status" value="1"/>
</dbReference>
<comment type="caution">
    <text evidence="8">Lacks conserved residue(s) required for the propagation of feature annotation.</text>
</comment>
<dbReference type="InterPro" id="IPR020067">
    <property type="entry name" value="Frizzled_dom"/>
</dbReference>
<keyword evidence="5 10" id="KW-0472">Membrane</keyword>
<evidence type="ECO:0000256" key="8">
    <source>
        <dbReference type="PROSITE-ProRule" id="PRU00124"/>
    </source>
</evidence>
<feature type="region of interest" description="Disordered" evidence="9">
    <location>
        <begin position="13"/>
        <end position="108"/>
    </location>
</feature>
<keyword evidence="3" id="KW-0735">Signal-anchor</keyword>
<feature type="disulfide bond" evidence="7">
    <location>
        <begin position="400"/>
        <end position="446"/>
    </location>
</feature>
<dbReference type="PRINTS" id="PR00261">
    <property type="entry name" value="LDLRECEPTOR"/>
</dbReference>
<evidence type="ECO:0000256" key="3">
    <source>
        <dbReference type="ARBA" id="ARBA00022968"/>
    </source>
</evidence>
<evidence type="ECO:0000259" key="12">
    <source>
        <dbReference type="PROSITE" id="PS50038"/>
    </source>
</evidence>
<feature type="disulfide bond" evidence="8">
    <location>
        <begin position="525"/>
        <end position="540"/>
    </location>
</feature>
<gene>
    <name evidence="15" type="primary">LOC111605294</name>
</gene>
<dbReference type="Pfam" id="PF01392">
    <property type="entry name" value="Fz"/>
    <property type="match status" value="1"/>
</dbReference>
<sequence>MSDIYYCSNSQIKKSRDADKNVVGSNSTATTVTNTSGTAAAADKRNSSSSNNNNNNNCNNNRNSSKDKSKEMQTNGGKTNWKGLVQSNPNPNGNGSGVLPTTAVSQPPKVFHNTRCTRHHKPHHSHTNGNGLVPATVAVGAVAGAGADQRDRDQQLHQAQQQHHLHMHSHSHNHAHHGLRRKSESVLSTDSDIRFTRRKLGDSQKCGCAVIAGFLIALLVAGAFVYVGYTYFRPEPLPDRVFRGKFMVLNDKWSMELANQNSLRFQHKARDYRERINLTLRRSDLREAYEGSEILALDGSEDNNNIVVHFNMIFDPYAGLVSSGELLALFHEELSDAHSRHFANMTVDVASVTIKETTGLIEEPIMSSSPLGGHDETTEPTSTTPRPLPRRCEPLQLNYCRNVGYNVTTYPNLLGHATYEQVVDDVIVFRELVDGECFREAYDFVCRLLQPPCESHGISQEPTAGAICREYCEAFMAGCGGRLPARFRQHFDCERFPESTGTQSCQQKPHCVGDMQSNVQSPRLCDGYADCPDLSDERSCAFCAPNALYCGRGRACVPRKARCDGKADCPDGADEKDCLSIAPLAADLLQPEPWVPYLPRFHAAGYAVFSEKGIVGKLCAEGLEGDAKLVVRQTVSESLCKSLGYESVEIFDVQNDTEQLSDYVRVLDPHAPEISFIRTHCPKRQVLYVGCGDLRCGVQSALPNAKQHLSLPKMSAPGDWPWLVALFREDIHVCDGTLISPDWVLTTESCFQGQPRATWMAIVGSVRLSAKAPWTQRRRIIGMIKSPVEGSTAALVRLETPVSFSDHVRPICLPDALQRQQQQTPMQRRAYVPVAERLEAPAASHSQRRLAQETQQFFLIPSRQEQPDGSDDSTEMHEDDIGYDHLIAEAAASQMPRAEALQQLPEVDDEHPQLDAYPLPDSAPQVNYYSPSPASQASKTTKPPSAPEQIWTNCNTLGWSRQRDHLQRVQLKIGDMAPCENVSITTVNSMCMEATYQKYDCTQEEYSGAPVQCLIPGTNQWALIGVSSWRIACGPTGVERPRMYDKIASNADWIRETVNAV</sequence>
<reference evidence="15" key="1">
    <citation type="submission" date="2025-08" db="UniProtKB">
        <authorList>
            <consortium name="RefSeq"/>
        </authorList>
    </citation>
    <scope>IDENTIFICATION</scope>
    <source>
        <strain evidence="15">15085-1641.00</strain>
        <tissue evidence="15">Whole body</tissue>
    </source>
</reference>
<dbReference type="SMART" id="SM00020">
    <property type="entry name" value="Tryp_SPc"/>
    <property type="match status" value="1"/>
</dbReference>
<evidence type="ECO:0000256" key="6">
    <source>
        <dbReference type="ARBA" id="ARBA00023157"/>
    </source>
</evidence>
<evidence type="ECO:0000256" key="5">
    <source>
        <dbReference type="ARBA" id="ARBA00023136"/>
    </source>
</evidence>
<dbReference type="InterPro" id="IPR036364">
    <property type="entry name" value="SEA_dom_sf"/>
</dbReference>
<protein>
    <submittedName>
        <fullName evidence="15">Uncharacterized protein LOC111605294 isoform X1</fullName>
    </submittedName>
</protein>
<dbReference type="AlphaFoldDB" id="A0A6J1MDK3"/>
<feature type="region of interest" description="Disordered" evidence="9">
    <location>
        <begin position="147"/>
        <end position="187"/>
    </location>
</feature>
<evidence type="ECO:0000256" key="4">
    <source>
        <dbReference type="ARBA" id="ARBA00022989"/>
    </source>
</evidence>
<dbReference type="Gene3D" id="2.40.10.10">
    <property type="entry name" value="Trypsin-like serine proteases"/>
    <property type="match status" value="2"/>
</dbReference>
<feature type="compositionally biased region" description="Polar residues" evidence="9">
    <location>
        <begin position="924"/>
        <end position="943"/>
    </location>
</feature>
<evidence type="ECO:0000256" key="10">
    <source>
        <dbReference type="SAM" id="Phobius"/>
    </source>
</evidence>
<comment type="subcellular location">
    <subcellularLocation>
        <location evidence="1">Cell membrane</location>
        <topology evidence="1">Single-pass type II membrane protein</topology>
    </subcellularLocation>
</comment>
<dbReference type="RefSeq" id="XP_023179513.2">
    <property type="nucleotide sequence ID" value="XM_023323745.2"/>
</dbReference>
<dbReference type="GeneID" id="111605294"/>
<dbReference type="SUPFAM" id="SSF57424">
    <property type="entry name" value="LDL receptor-like module"/>
    <property type="match status" value="1"/>
</dbReference>
<keyword evidence="2 10" id="KW-0812">Transmembrane</keyword>
<feature type="region of interest" description="Disordered" evidence="9">
    <location>
        <begin position="911"/>
        <end position="949"/>
    </location>
</feature>
<dbReference type="InterPro" id="IPR000082">
    <property type="entry name" value="SEA_dom"/>
</dbReference>
<evidence type="ECO:0000256" key="1">
    <source>
        <dbReference type="ARBA" id="ARBA00004401"/>
    </source>
</evidence>
<dbReference type="InterPro" id="IPR009003">
    <property type="entry name" value="Peptidase_S1_PA"/>
</dbReference>
<dbReference type="Pfam" id="PF01390">
    <property type="entry name" value="SEA"/>
    <property type="match status" value="1"/>
</dbReference>
<dbReference type="GO" id="GO:0006508">
    <property type="term" value="P:proteolysis"/>
    <property type="evidence" value="ECO:0007669"/>
    <property type="project" value="InterPro"/>
</dbReference>
<dbReference type="OrthoDB" id="5985572at2759"/>
<organism evidence="14 15">
    <name type="scientific">Drosophila hydei</name>
    <name type="common">Fruit fly</name>
    <dbReference type="NCBI Taxonomy" id="7224"/>
    <lineage>
        <taxon>Eukaryota</taxon>
        <taxon>Metazoa</taxon>
        <taxon>Ecdysozoa</taxon>
        <taxon>Arthropoda</taxon>
        <taxon>Hexapoda</taxon>
        <taxon>Insecta</taxon>
        <taxon>Pterygota</taxon>
        <taxon>Neoptera</taxon>
        <taxon>Endopterygota</taxon>
        <taxon>Diptera</taxon>
        <taxon>Brachycera</taxon>
        <taxon>Muscomorpha</taxon>
        <taxon>Ephydroidea</taxon>
        <taxon>Drosophilidae</taxon>
        <taxon>Drosophila</taxon>
    </lineage>
</organism>
<dbReference type="CDD" id="cd07066">
    <property type="entry name" value="CRD_FZ"/>
    <property type="match status" value="1"/>
</dbReference>
<dbReference type="Gene3D" id="3.30.70.960">
    <property type="entry name" value="SEA domain"/>
    <property type="match status" value="1"/>
</dbReference>
<feature type="domain" description="Peptidase S1" evidence="13">
    <location>
        <begin position="702"/>
        <end position="1059"/>
    </location>
</feature>
<feature type="region of interest" description="Disordered" evidence="9">
    <location>
        <begin position="365"/>
        <end position="388"/>
    </location>
</feature>
<feature type="disulfide bond" evidence="7">
    <location>
        <begin position="392"/>
        <end position="453"/>
    </location>
</feature>
<dbReference type="InterPro" id="IPR023415">
    <property type="entry name" value="LDLR_class-A_CS"/>
</dbReference>
<dbReference type="SUPFAM" id="SSF82671">
    <property type="entry name" value="SEA domain"/>
    <property type="match status" value="1"/>
</dbReference>
<feature type="transmembrane region" description="Helical" evidence="10">
    <location>
        <begin position="206"/>
        <end position="232"/>
    </location>
</feature>
<evidence type="ECO:0000259" key="11">
    <source>
        <dbReference type="PROSITE" id="PS50024"/>
    </source>
</evidence>
<dbReference type="Gene3D" id="4.10.400.10">
    <property type="entry name" value="Low-density Lipoprotein Receptor"/>
    <property type="match status" value="1"/>
</dbReference>
<dbReference type="PROSITE" id="PS50024">
    <property type="entry name" value="SEA"/>
    <property type="match status" value="1"/>
</dbReference>
<accession>A0A6J1MDK3</accession>
<evidence type="ECO:0000256" key="2">
    <source>
        <dbReference type="ARBA" id="ARBA00022692"/>
    </source>
</evidence>
<evidence type="ECO:0000313" key="14">
    <source>
        <dbReference type="Proteomes" id="UP000504633"/>
    </source>
</evidence>
<dbReference type="Pfam" id="PF00057">
    <property type="entry name" value="Ldl_recept_a"/>
    <property type="match status" value="1"/>
</dbReference>
<evidence type="ECO:0000313" key="15">
    <source>
        <dbReference type="RefSeq" id="XP_023179513.2"/>
    </source>
</evidence>
<proteinExistence type="predicted"/>
<dbReference type="InterPro" id="IPR002172">
    <property type="entry name" value="LDrepeatLR_classA_rpt"/>
</dbReference>
<dbReference type="PANTHER" id="PTHR24258:SF146">
    <property type="entry name" value="ATRIAL NATRIURETIC PEPTIDE-CONVERTING ENZYME"/>
    <property type="match status" value="1"/>
</dbReference>
<keyword evidence="6 8" id="KW-1015">Disulfide bond</keyword>
<feature type="compositionally biased region" description="Low complexity" evidence="9">
    <location>
        <begin position="21"/>
        <end position="63"/>
    </location>
</feature>